<name>A0A812WL73_SYMPI</name>
<protein>
    <recommendedName>
        <fullName evidence="6">mitogen-activated protein kinase kinase</fullName>
        <ecNumber evidence="6">2.7.12.2</ecNumber>
    </recommendedName>
</protein>
<evidence type="ECO:0000256" key="7">
    <source>
        <dbReference type="ARBA" id="ARBA00049014"/>
    </source>
</evidence>
<dbReference type="InterPro" id="IPR011009">
    <property type="entry name" value="Kinase-like_dom_sf"/>
</dbReference>
<evidence type="ECO:0000256" key="3">
    <source>
        <dbReference type="ARBA" id="ARBA00022777"/>
    </source>
</evidence>
<dbReference type="SMART" id="SM00220">
    <property type="entry name" value="S_TKc"/>
    <property type="match status" value="1"/>
</dbReference>
<dbReference type="GO" id="GO:0005524">
    <property type="term" value="F:ATP binding"/>
    <property type="evidence" value="ECO:0007669"/>
    <property type="project" value="UniProtKB-KW"/>
</dbReference>
<gene>
    <name evidence="13" type="primary">MKK3</name>
    <name evidence="13" type="ORF">SPIL2461_LOCUS19479</name>
</gene>
<keyword evidence="4" id="KW-0067">ATP-binding</keyword>
<feature type="domain" description="Protein kinase" evidence="12">
    <location>
        <begin position="63"/>
        <end position="319"/>
    </location>
</feature>
<feature type="compositionally biased region" description="Basic and acidic residues" evidence="11">
    <location>
        <begin position="450"/>
        <end position="461"/>
    </location>
</feature>
<evidence type="ECO:0000256" key="11">
    <source>
        <dbReference type="SAM" id="MobiDB-lite"/>
    </source>
</evidence>
<keyword evidence="14" id="KW-1185">Reference proteome</keyword>
<comment type="caution">
    <text evidence="13">The sequence shown here is derived from an EMBL/GenBank/DDBJ whole genome shotgun (WGS) entry which is preliminary data.</text>
</comment>
<feature type="coiled-coil region" evidence="10">
    <location>
        <begin position="552"/>
        <end position="607"/>
    </location>
</feature>
<organism evidence="13 14">
    <name type="scientific">Symbiodinium pilosum</name>
    <name type="common">Dinoflagellate</name>
    <dbReference type="NCBI Taxonomy" id="2952"/>
    <lineage>
        <taxon>Eukaryota</taxon>
        <taxon>Sar</taxon>
        <taxon>Alveolata</taxon>
        <taxon>Dinophyceae</taxon>
        <taxon>Suessiales</taxon>
        <taxon>Symbiodiniaceae</taxon>
        <taxon>Symbiodinium</taxon>
    </lineage>
</organism>
<dbReference type="Proteomes" id="UP000649617">
    <property type="component" value="Unassembled WGS sequence"/>
</dbReference>
<evidence type="ECO:0000259" key="12">
    <source>
        <dbReference type="PROSITE" id="PS50011"/>
    </source>
</evidence>
<keyword evidence="3" id="KW-0418">Kinase</keyword>
<dbReference type="PANTHER" id="PTHR48013:SF9">
    <property type="entry name" value="DUAL SPECIFICITY MITOGEN-ACTIVATED PROTEIN KINASE KINASE 5"/>
    <property type="match status" value="1"/>
</dbReference>
<evidence type="ECO:0000256" key="2">
    <source>
        <dbReference type="ARBA" id="ARBA00022741"/>
    </source>
</evidence>
<dbReference type="PROSITE" id="PS50011">
    <property type="entry name" value="PROTEIN_KINASE_DOM"/>
    <property type="match status" value="1"/>
</dbReference>
<evidence type="ECO:0000256" key="10">
    <source>
        <dbReference type="SAM" id="Coils"/>
    </source>
</evidence>
<dbReference type="Pfam" id="PF00069">
    <property type="entry name" value="Pkinase"/>
    <property type="match status" value="1"/>
</dbReference>
<comment type="catalytic activity">
    <reaction evidence="8">
        <text>L-threonyl-[protein] + ATP = O-phospho-L-threonyl-[protein] + ADP + H(+)</text>
        <dbReference type="Rhea" id="RHEA:46608"/>
        <dbReference type="Rhea" id="RHEA-COMP:11060"/>
        <dbReference type="Rhea" id="RHEA-COMP:11605"/>
        <dbReference type="ChEBI" id="CHEBI:15378"/>
        <dbReference type="ChEBI" id="CHEBI:30013"/>
        <dbReference type="ChEBI" id="CHEBI:30616"/>
        <dbReference type="ChEBI" id="CHEBI:61977"/>
        <dbReference type="ChEBI" id="CHEBI:456216"/>
        <dbReference type="EC" id="2.7.12.2"/>
    </reaction>
</comment>
<evidence type="ECO:0000256" key="1">
    <source>
        <dbReference type="ARBA" id="ARBA00022679"/>
    </source>
</evidence>
<dbReference type="GO" id="GO:0004708">
    <property type="term" value="F:MAP kinase kinase activity"/>
    <property type="evidence" value="ECO:0007669"/>
    <property type="project" value="UniProtKB-EC"/>
</dbReference>
<keyword evidence="10" id="KW-0175">Coiled coil</keyword>
<dbReference type="Gene3D" id="1.10.510.10">
    <property type="entry name" value="Transferase(Phosphotransferase) domain 1"/>
    <property type="match status" value="1"/>
</dbReference>
<sequence length="796" mass="89120">MPPRGMMLEMDDVDSDNSVSMTWEIDPASGTMRHKKTGTKVSTDSGITYEGQEYRLSPEDIELEADSHLGAGACGVVMKGVIKQTGIPVAVKTVKVDDKTKREQLLNEIRGLIAADGCINLVHWYAGFMSKRTSVVHVALEFMDLGSLADLKKRLGGVGVPPFYLSNITYQIMNGLDYLHKKKMLHRDIKPENILHNRSGYVKLTDFGIAKDLDKTLAMAGTFVGTVTYMSPERCLGQDYSFASDIWSVGMVIYELSTGRYPFADIGSFPVLFDHLCEKPEPRLTPDFPPELIEFDALCLTRDVARRADTEYLLAHPFVTQNVPDVDQLGPWAGNDECVEPPRTGQLLQLLCEMLLDWIDGHEKSDQTSWRQECRRLRQELMAQQHEERQLSERVEQLESCLRSRTHQLDKLLHNLGSAEPSGLIRQEERRSASLGRPLGGQPRARLAAARRESERLHVAPESEDGDTDPDPLQQPYQGATDFRHVLGSRVDTRSLRQEFAALHEQERDKRAGQRRCRAVAAGAEAVKAEDSVPVVGGVHSSVGSTPTEPPNASQQTANLDLQKELQALREKCVSLEESCRKANERADEAQQELLMSSARAEAAEQRAWAMAEAANELALLADLRHVEVLEVQLRLQEKLTAAEHRCQDMESVAQQLVQRCNSGGKGLRQVLLSVQQGSSQPVGKPVLLARWMGCDEAGDTAVLCLIRVGTELLPLMALLAWNLWAMLSQKWTSDTQAKASIADALLRRGGRRFFTKRLRDARGGDDDDEEQRRKRLHRVSRRRGGHRLRSRRSRH</sequence>
<dbReference type="SUPFAM" id="SSF56112">
    <property type="entry name" value="Protein kinase-like (PK-like)"/>
    <property type="match status" value="1"/>
</dbReference>
<dbReference type="InterPro" id="IPR000719">
    <property type="entry name" value="Prot_kinase_dom"/>
</dbReference>
<feature type="compositionally biased region" description="Basic residues" evidence="11">
    <location>
        <begin position="774"/>
        <end position="796"/>
    </location>
</feature>
<comment type="similarity">
    <text evidence="5">Belongs to the protein kinase superfamily. STE Ser/Thr protein kinase family. MAP kinase kinase subfamily.</text>
</comment>
<dbReference type="PANTHER" id="PTHR48013">
    <property type="entry name" value="DUAL SPECIFICITY MITOGEN-ACTIVATED PROTEIN KINASE KINASE 5-RELATED"/>
    <property type="match status" value="1"/>
</dbReference>
<comment type="catalytic activity">
    <reaction evidence="9">
        <text>L-tyrosyl-[protein] + ATP = O-phospho-L-tyrosyl-[protein] + ADP + H(+)</text>
        <dbReference type="Rhea" id="RHEA:10596"/>
        <dbReference type="Rhea" id="RHEA-COMP:10136"/>
        <dbReference type="Rhea" id="RHEA-COMP:20101"/>
        <dbReference type="ChEBI" id="CHEBI:15378"/>
        <dbReference type="ChEBI" id="CHEBI:30616"/>
        <dbReference type="ChEBI" id="CHEBI:46858"/>
        <dbReference type="ChEBI" id="CHEBI:61978"/>
        <dbReference type="ChEBI" id="CHEBI:456216"/>
        <dbReference type="EC" id="2.7.12.2"/>
    </reaction>
</comment>
<dbReference type="OrthoDB" id="10252354at2759"/>
<evidence type="ECO:0000313" key="14">
    <source>
        <dbReference type="Proteomes" id="UP000649617"/>
    </source>
</evidence>
<evidence type="ECO:0000256" key="8">
    <source>
        <dbReference type="ARBA" id="ARBA00049299"/>
    </source>
</evidence>
<dbReference type="EMBL" id="CAJNIZ010044604">
    <property type="protein sequence ID" value="CAE7694860.1"/>
    <property type="molecule type" value="Genomic_DNA"/>
</dbReference>
<feature type="region of interest" description="Disordered" evidence="11">
    <location>
        <begin position="423"/>
        <end position="478"/>
    </location>
</feature>
<comment type="catalytic activity">
    <reaction evidence="7">
        <text>L-seryl-[protein] + ATP = O-phospho-L-seryl-[protein] + ADP + H(+)</text>
        <dbReference type="Rhea" id="RHEA:17989"/>
        <dbReference type="Rhea" id="RHEA-COMP:9863"/>
        <dbReference type="Rhea" id="RHEA-COMP:11604"/>
        <dbReference type="ChEBI" id="CHEBI:15378"/>
        <dbReference type="ChEBI" id="CHEBI:29999"/>
        <dbReference type="ChEBI" id="CHEBI:30616"/>
        <dbReference type="ChEBI" id="CHEBI:83421"/>
        <dbReference type="ChEBI" id="CHEBI:456216"/>
        <dbReference type="EC" id="2.7.12.2"/>
    </reaction>
</comment>
<proteinExistence type="inferred from homology"/>
<accession>A0A812WL73</accession>
<evidence type="ECO:0000256" key="9">
    <source>
        <dbReference type="ARBA" id="ARBA00051693"/>
    </source>
</evidence>
<dbReference type="AlphaFoldDB" id="A0A812WL73"/>
<evidence type="ECO:0000313" key="13">
    <source>
        <dbReference type="EMBL" id="CAE7694860.1"/>
    </source>
</evidence>
<keyword evidence="2" id="KW-0547">Nucleotide-binding</keyword>
<reference evidence="13" key="1">
    <citation type="submission" date="2021-02" db="EMBL/GenBank/DDBJ databases">
        <authorList>
            <person name="Dougan E. K."/>
            <person name="Rhodes N."/>
            <person name="Thang M."/>
            <person name="Chan C."/>
        </authorList>
    </citation>
    <scope>NUCLEOTIDE SEQUENCE</scope>
</reference>
<dbReference type="EC" id="2.7.12.2" evidence="6"/>
<feature type="region of interest" description="Disordered" evidence="11">
    <location>
        <begin position="761"/>
        <end position="796"/>
    </location>
</feature>
<evidence type="ECO:0000256" key="5">
    <source>
        <dbReference type="ARBA" id="ARBA00038035"/>
    </source>
</evidence>
<evidence type="ECO:0000256" key="6">
    <source>
        <dbReference type="ARBA" id="ARBA00038999"/>
    </source>
</evidence>
<evidence type="ECO:0000256" key="4">
    <source>
        <dbReference type="ARBA" id="ARBA00022840"/>
    </source>
</evidence>
<keyword evidence="1" id="KW-0808">Transferase</keyword>